<dbReference type="EnsemblPlants" id="OGLUM03G31580.1">
    <property type="protein sequence ID" value="OGLUM03G31580.1"/>
    <property type="gene ID" value="OGLUM03G31580"/>
</dbReference>
<protein>
    <submittedName>
        <fullName evidence="2">Uncharacterized protein</fullName>
    </submittedName>
</protein>
<accession>A0A0D9ZC88</accession>
<sequence>MTTRTALLSEYSDSGHDNGGRNGAVTGVVGHGVGAGGRGLHGYIACAVVLLASTPYAPLHVQGDELQHGVWTAKDDCRWRRAPAWDVDYEPTNNDASVPNS</sequence>
<dbReference type="AlphaFoldDB" id="A0A0D9ZC88"/>
<feature type="region of interest" description="Disordered" evidence="1">
    <location>
        <begin position="1"/>
        <end position="20"/>
    </location>
</feature>
<dbReference type="Proteomes" id="UP000026961">
    <property type="component" value="Chromosome 3"/>
</dbReference>
<dbReference type="HOGENOM" id="CLU_180347_0_0_1"/>
<evidence type="ECO:0000313" key="2">
    <source>
        <dbReference type="EnsemblPlants" id="OGLUM03G31580.1"/>
    </source>
</evidence>
<evidence type="ECO:0000313" key="3">
    <source>
        <dbReference type="Proteomes" id="UP000026961"/>
    </source>
</evidence>
<proteinExistence type="predicted"/>
<reference evidence="2" key="2">
    <citation type="submission" date="2018-05" db="EMBL/GenBank/DDBJ databases">
        <title>OgluRS3 (Oryza glumaepatula Reference Sequence Version 3).</title>
        <authorList>
            <person name="Zhang J."/>
            <person name="Kudrna D."/>
            <person name="Lee S."/>
            <person name="Talag J."/>
            <person name="Welchert J."/>
            <person name="Wing R.A."/>
        </authorList>
    </citation>
    <scope>NUCLEOTIDE SEQUENCE [LARGE SCALE GENOMIC DNA]</scope>
</reference>
<evidence type="ECO:0000256" key="1">
    <source>
        <dbReference type="SAM" id="MobiDB-lite"/>
    </source>
</evidence>
<keyword evidence="3" id="KW-1185">Reference proteome</keyword>
<dbReference type="Gramene" id="OGLUM03G31580.1">
    <property type="protein sequence ID" value="OGLUM03G31580.1"/>
    <property type="gene ID" value="OGLUM03G31580"/>
</dbReference>
<organism evidence="2">
    <name type="scientific">Oryza glumipatula</name>
    <dbReference type="NCBI Taxonomy" id="40148"/>
    <lineage>
        <taxon>Eukaryota</taxon>
        <taxon>Viridiplantae</taxon>
        <taxon>Streptophyta</taxon>
        <taxon>Embryophyta</taxon>
        <taxon>Tracheophyta</taxon>
        <taxon>Spermatophyta</taxon>
        <taxon>Magnoliopsida</taxon>
        <taxon>Liliopsida</taxon>
        <taxon>Poales</taxon>
        <taxon>Poaceae</taxon>
        <taxon>BOP clade</taxon>
        <taxon>Oryzoideae</taxon>
        <taxon>Oryzeae</taxon>
        <taxon>Oryzinae</taxon>
        <taxon>Oryza</taxon>
    </lineage>
</organism>
<reference evidence="2" key="1">
    <citation type="submission" date="2015-04" db="UniProtKB">
        <authorList>
            <consortium name="EnsemblPlants"/>
        </authorList>
    </citation>
    <scope>IDENTIFICATION</scope>
</reference>
<name>A0A0D9ZC88_9ORYZ</name>